<dbReference type="SUPFAM" id="SSF52172">
    <property type="entry name" value="CheY-like"/>
    <property type="match status" value="1"/>
</dbReference>
<keyword evidence="3" id="KW-0805">Transcription regulation</keyword>
<keyword evidence="1 6" id="KW-0597">Phosphoprotein</keyword>
<dbReference type="SMART" id="SM00448">
    <property type="entry name" value="REC"/>
    <property type="match status" value="1"/>
</dbReference>
<dbReference type="GO" id="GO:0006355">
    <property type="term" value="P:regulation of DNA-templated transcription"/>
    <property type="evidence" value="ECO:0007669"/>
    <property type="project" value="TreeGrafter"/>
</dbReference>
<dbReference type="GO" id="GO:0032993">
    <property type="term" value="C:protein-DNA complex"/>
    <property type="evidence" value="ECO:0007669"/>
    <property type="project" value="TreeGrafter"/>
</dbReference>
<dbReference type="Gene3D" id="3.40.50.2300">
    <property type="match status" value="1"/>
</dbReference>
<accession>A0A430RM28</accession>
<feature type="modified residue" description="4-aspartylphosphate" evidence="6">
    <location>
        <position position="52"/>
    </location>
</feature>
<proteinExistence type="predicted"/>
<feature type="domain" description="Response regulatory" evidence="7">
    <location>
        <begin position="4"/>
        <end position="118"/>
    </location>
</feature>
<dbReference type="InterPro" id="IPR011006">
    <property type="entry name" value="CheY-like_superfamily"/>
</dbReference>
<evidence type="ECO:0000259" key="7">
    <source>
        <dbReference type="PROSITE" id="PS50110"/>
    </source>
</evidence>
<dbReference type="AlphaFoldDB" id="A0A430RM28"/>
<evidence type="ECO:0000256" key="2">
    <source>
        <dbReference type="ARBA" id="ARBA00023012"/>
    </source>
</evidence>
<dbReference type="Proteomes" id="UP000287439">
    <property type="component" value="Unassembled WGS sequence"/>
</dbReference>
<sequence length="121" mass="13498">MGKRILVVEDDPAVARVLTMALMRQGYQPHLAKDYPTVKTALAEDWDAIVLDINLPGGSGLDLLRYLRKELHKATPVLVLSGLKQERSLKEAQALGAQEYLTKPFSPSDLLKRLEKYVAAR</sequence>
<dbReference type="PANTHER" id="PTHR48111">
    <property type="entry name" value="REGULATOR OF RPOS"/>
    <property type="match status" value="1"/>
</dbReference>
<dbReference type="InterPro" id="IPR001789">
    <property type="entry name" value="Sig_transdc_resp-reg_receiver"/>
</dbReference>
<dbReference type="PROSITE" id="PS50110">
    <property type="entry name" value="RESPONSE_REGULATORY"/>
    <property type="match status" value="1"/>
</dbReference>
<dbReference type="Pfam" id="PF00072">
    <property type="entry name" value="Response_reg"/>
    <property type="match status" value="1"/>
</dbReference>
<evidence type="ECO:0000313" key="8">
    <source>
        <dbReference type="EMBL" id="RTH18839.1"/>
    </source>
</evidence>
<dbReference type="GO" id="GO:0000976">
    <property type="term" value="F:transcription cis-regulatory region binding"/>
    <property type="evidence" value="ECO:0007669"/>
    <property type="project" value="TreeGrafter"/>
</dbReference>
<dbReference type="RefSeq" id="WP_126203237.1">
    <property type="nucleotide sequence ID" value="NZ_DAHVNI010000037.1"/>
</dbReference>
<evidence type="ECO:0000256" key="4">
    <source>
        <dbReference type="ARBA" id="ARBA00023125"/>
    </source>
</evidence>
<dbReference type="InterPro" id="IPR039420">
    <property type="entry name" value="WalR-like"/>
</dbReference>
<organism evidence="8 9">
    <name type="scientific">Thermus scotoductus</name>
    <dbReference type="NCBI Taxonomy" id="37636"/>
    <lineage>
        <taxon>Bacteria</taxon>
        <taxon>Thermotogati</taxon>
        <taxon>Deinococcota</taxon>
        <taxon>Deinococci</taxon>
        <taxon>Thermales</taxon>
        <taxon>Thermaceae</taxon>
        <taxon>Thermus</taxon>
    </lineage>
</organism>
<evidence type="ECO:0000256" key="3">
    <source>
        <dbReference type="ARBA" id="ARBA00023015"/>
    </source>
</evidence>
<dbReference type="GO" id="GO:0000156">
    <property type="term" value="F:phosphorelay response regulator activity"/>
    <property type="evidence" value="ECO:0007669"/>
    <property type="project" value="TreeGrafter"/>
</dbReference>
<protein>
    <submittedName>
        <fullName evidence="8">Response regulator</fullName>
    </submittedName>
</protein>
<evidence type="ECO:0000256" key="1">
    <source>
        <dbReference type="ARBA" id="ARBA00022553"/>
    </source>
</evidence>
<dbReference type="PANTHER" id="PTHR48111:SF1">
    <property type="entry name" value="TWO-COMPONENT RESPONSE REGULATOR ORR33"/>
    <property type="match status" value="1"/>
</dbReference>
<reference evidence="8 9" key="1">
    <citation type="journal article" date="2019" name="Extremophiles">
        <title>Biogeography of thermophiles and predominance of Thermus scotoductus in domestic water heaters.</title>
        <authorList>
            <person name="Wilpiszeski R.L."/>
            <person name="Zhang Z."/>
            <person name="House C.H."/>
        </authorList>
    </citation>
    <scope>NUCLEOTIDE SEQUENCE [LARGE SCALE GENOMIC DNA]</scope>
    <source>
        <strain evidence="8 9">28_S28</strain>
    </source>
</reference>
<dbReference type="EMBL" id="PELV01000141">
    <property type="protein sequence ID" value="RTH18839.1"/>
    <property type="molecule type" value="Genomic_DNA"/>
</dbReference>
<keyword evidence="4" id="KW-0238">DNA-binding</keyword>
<name>A0A430RM28_THESC</name>
<evidence type="ECO:0000313" key="9">
    <source>
        <dbReference type="Proteomes" id="UP000287439"/>
    </source>
</evidence>
<dbReference type="GO" id="GO:0005829">
    <property type="term" value="C:cytosol"/>
    <property type="evidence" value="ECO:0007669"/>
    <property type="project" value="TreeGrafter"/>
</dbReference>
<gene>
    <name evidence="8" type="ORF">CSW41_05240</name>
</gene>
<evidence type="ECO:0000256" key="6">
    <source>
        <dbReference type="PROSITE-ProRule" id="PRU00169"/>
    </source>
</evidence>
<evidence type="ECO:0000256" key="5">
    <source>
        <dbReference type="ARBA" id="ARBA00023163"/>
    </source>
</evidence>
<keyword evidence="2" id="KW-0902">Two-component regulatory system</keyword>
<comment type="caution">
    <text evidence="8">The sequence shown here is derived from an EMBL/GenBank/DDBJ whole genome shotgun (WGS) entry which is preliminary data.</text>
</comment>
<keyword evidence="5" id="KW-0804">Transcription</keyword>